<dbReference type="PANTHER" id="PTHR10314">
    <property type="entry name" value="CYSTATHIONINE BETA-SYNTHASE"/>
    <property type="match status" value="1"/>
</dbReference>
<dbReference type="PROSITE" id="PS00901">
    <property type="entry name" value="CYS_SYNTHASE"/>
    <property type="match status" value="1"/>
</dbReference>
<keyword evidence="8" id="KW-0663">Pyridoxal phosphate</keyword>
<dbReference type="GO" id="GO:0016765">
    <property type="term" value="F:transferase activity, transferring alkyl or aryl (other than methyl) groups"/>
    <property type="evidence" value="ECO:0007669"/>
    <property type="project" value="UniProtKB-ARBA"/>
</dbReference>
<dbReference type="InterPro" id="IPR001216">
    <property type="entry name" value="P-phosphate_BS"/>
</dbReference>
<dbReference type="AlphaFoldDB" id="A0A2T0WPD6"/>
<dbReference type="CDD" id="cd01561">
    <property type="entry name" value="CBS_like"/>
    <property type="match status" value="1"/>
</dbReference>
<dbReference type="Gene3D" id="3.40.50.1100">
    <property type="match status" value="2"/>
</dbReference>
<keyword evidence="11" id="KW-1185">Reference proteome</keyword>
<reference evidence="10 11" key="1">
    <citation type="submission" date="2018-03" db="EMBL/GenBank/DDBJ databases">
        <title>Genomic Encyclopedia of Archaeal and Bacterial Type Strains, Phase II (KMG-II): from individual species to whole genera.</title>
        <authorList>
            <person name="Goeker M."/>
        </authorList>
    </citation>
    <scope>NUCLEOTIDE SEQUENCE [LARGE SCALE GENOMIC DNA]</scope>
    <source>
        <strain evidence="10 11">DSM 27929</strain>
    </source>
</reference>
<comment type="subunit">
    <text evidence="4">Homodimer.</text>
</comment>
<name>A0A2T0WPD6_9BACT</name>
<feature type="domain" description="Tryptophan synthase beta chain-like PALP" evidence="9">
    <location>
        <begin position="24"/>
        <end position="307"/>
    </location>
</feature>
<dbReference type="InterPro" id="IPR001926">
    <property type="entry name" value="TrpB-like_PALP"/>
</dbReference>
<evidence type="ECO:0000313" key="11">
    <source>
        <dbReference type="Proteomes" id="UP000238157"/>
    </source>
</evidence>
<comment type="cofactor">
    <cofactor evidence="1">
        <name>pyridoxal 5'-phosphate</name>
        <dbReference type="ChEBI" id="CHEBI:597326"/>
    </cofactor>
</comment>
<evidence type="ECO:0000256" key="5">
    <source>
        <dbReference type="ARBA" id="ARBA00012331"/>
    </source>
</evidence>
<organism evidence="10 11">
    <name type="scientific">Mongoliibacter ruber</name>
    <dbReference type="NCBI Taxonomy" id="1750599"/>
    <lineage>
        <taxon>Bacteria</taxon>
        <taxon>Pseudomonadati</taxon>
        <taxon>Bacteroidota</taxon>
        <taxon>Cytophagia</taxon>
        <taxon>Cytophagales</taxon>
        <taxon>Cyclobacteriaceae</taxon>
        <taxon>Mongoliibacter</taxon>
    </lineage>
</organism>
<dbReference type="EMBL" id="PVTR01000004">
    <property type="protein sequence ID" value="PRY88556.1"/>
    <property type="molecule type" value="Genomic_DNA"/>
</dbReference>
<comment type="pathway">
    <text evidence="2">Siderophore biosynthesis.</text>
</comment>
<dbReference type="Pfam" id="PF00291">
    <property type="entry name" value="PALP"/>
    <property type="match status" value="1"/>
</dbReference>
<evidence type="ECO:0000256" key="8">
    <source>
        <dbReference type="ARBA" id="ARBA00022898"/>
    </source>
</evidence>
<proteinExistence type="inferred from homology"/>
<evidence type="ECO:0000256" key="7">
    <source>
        <dbReference type="ARBA" id="ARBA00022679"/>
    </source>
</evidence>
<dbReference type="SUPFAM" id="SSF53686">
    <property type="entry name" value="Tryptophan synthase beta subunit-like PLP-dependent enzymes"/>
    <property type="match status" value="1"/>
</dbReference>
<sequence>MISTNKNQIIEGLTKEPKVTNGVTSLIGNTGLIRLTKLFPEKQVYGKLEMMNPAGSIKDRTAKFIIEQSLELGLINSNSLVVESTSGNMGVGLAQICLYYGLKLKLIVDPFINSQTMQLLSAYGADVEMVEEADASGSYLETRIGRVQQILTEHPNAFWTQQYDNTLNPLTHHQTAEEIVNQLGEYPDYLLAATSTCGTLMGLAEYNEQTGRQMKIVPVDAFGSVIFGGKPEKRVIPGFGASKTSSLLREELLELPIWVQEHDSIAGCKMLLRHEAILAGGSTGALVSAVDTLDLHPDEKAVIIICDRGERYLDTIYSDEWIKETFGIEIFHSINNKVNEGVELEQFN</sequence>
<evidence type="ECO:0000256" key="1">
    <source>
        <dbReference type="ARBA" id="ARBA00001933"/>
    </source>
</evidence>
<comment type="caution">
    <text evidence="10">The sequence shown here is derived from an EMBL/GenBank/DDBJ whole genome shotgun (WGS) entry which is preliminary data.</text>
</comment>
<dbReference type="OrthoDB" id="9808024at2"/>
<evidence type="ECO:0000256" key="4">
    <source>
        <dbReference type="ARBA" id="ARBA00011738"/>
    </source>
</evidence>
<dbReference type="GO" id="GO:0006535">
    <property type="term" value="P:cysteine biosynthetic process from serine"/>
    <property type="evidence" value="ECO:0007669"/>
    <property type="project" value="InterPro"/>
</dbReference>
<accession>A0A2T0WPD6</accession>
<protein>
    <recommendedName>
        <fullName evidence="6">N-(2-amino-2-carboxyethyl)-L-glutamate synthase</fullName>
        <ecNumber evidence="5">2.5.1.140</ecNumber>
    </recommendedName>
</protein>
<evidence type="ECO:0000259" key="9">
    <source>
        <dbReference type="Pfam" id="PF00291"/>
    </source>
</evidence>
<dbReference type="InterPro" id="IPR036052">
    <property type="entry name" value="TrpB-like_PALP_sf"/>
</dbReference>
<evidence type="ECO:0000313" key="10">
    <source>
        <dbReference type="EMBL" id="PRY88556.1"/>
    </source>
</evidence>
<gene>
    <name evidence="10" type="ORF">CLW00_104207</name>
</gene>
<dbReference type="NCBIfam" id="TIGR03945">
    <property type="entry name" value="PLP_SbnA_fam"/>
    <property type="match status" value="1"/>
</dbReference>
<comment type="similarity">
    <text evidence="3">Belongs to the cysteine synthase/cystathionine beta-synthase family. SbnA subfamily.</text>
</comment>
<dbReference type="Proteomes" id="UP000238157">
    <property type="component" value="Unassembled WGS sequence"/>
</dbReference>
<dbReference type="InterPro" id="IPR050214">
    <property type="entry name" value="Cys_Synth/Cystath_Beta-Synth"/>
</dbReference>
<evidence type="ECO:0000256" key="3">
    <source>
        <dbReference type="ARBA" id="ARBA00008519"/>
    </source>
</evidence>
<dbReference type="RefSeq" id="WP_106133278.1">
    <property type="nucleotide sequence ID" value="NZ_PVTR01000004.1"/>
</dbReference>
<dbReference type="EC" id="2.5.1.140" evidence="5"/>
<dbReference type="InterPro" id="IPR023927">
    <property type="entry name" value="SbnA"/>
</dbReference>
<keyword evidence="7" id="KW-0808">Transferase</keyword>
<evidence type="ECO:0000256" key="6">
    <source>
        <dbReference type="ARBA" id="ARBA00016985"/>
    </source>
</evidence>
<evidence type="ECO:0000256" key="2">
    <source>
        <dbReference type="ARBA" id="ARBA00004924"/>
    </source>
</evidence>